<protein>
    <submittedName>
        <fullName evidence="1">Uncharacterized protein</fullName>
    </submittedName>
</protein>
<reference evidence="1" key="2">
    <citation type="journal article" date="2015" name="Data Brief">
        <title>Shoot transcriptome of the giant reed, Arundo donax.</title>
        <authorList>
            <person name="Barrero R.A."/>
            <person name="Guerrero F.D."/>
            <person name="Moolhuijzen P."/>
            <person name="Goolsby J.A."/>
            <person name="Tidwell J."/>
            <person name="Bellgard S.E."/>
            <person name="Bellgard M.I."/>
        </authorList>
    </citation>
    <scope>NUCLEOTIDE SEQUENCE</scope>
    <source>
        <tissue evidence="1">Shoot tissue taken approximately 20 cm above the soil surface</tissue>
    </source>
</reference>
<organism evidence="1">
    <name type="scientific">Arundo donax</name>
    <name type="common">Giant reed</name>
    <name type="synonym">Donax arundinaceus</name>
    <dbReference type="NCBI Taxonomy" id="35708"/>
    <lineage>
        <taxon>Eukaryota</taxon>
        <taxon>Viridiplantae</taxon>
        <taxon>Streptophyta</taxon>
        <taxon>Embryophyta</taxon>
        <taxon>Tracheophyta</taxon>
        <taxon>Spermatophyta</taxon>
        <taxon>Magnoliopsida</taxon>
        <taxon>Liliopsida</taxon>
        <taxon>Poales</taxon>
        <taxon>Poaceae</taxon>
        <taxon>PACMAD clade</taxon>
        <taxon>Arundinoideae</taxon>
        <taxon>Arundineae</taxon>
        <taxon>Arundo</taxon>
    </lineage>
</organism>
<evidence type="ECO:0000313" key="1">
    <source>
        <dbReference type="EMBL" id="JAE31805.1"/>
    </source>
</evidence>
<accession>A0A0A9H3M3</accession>
<sequence length="25" mass="3003">MVKVIDYHFLAKYHNIKIAICMTLH</sequence>
<dbReference type="EMBL" id="GBRH01166091">
    <property type="protein sequence ID" value="JAE31805.1"/>
    <property type="molecule type" value="Transcribed_RNA"/>
</dbReference>
<reference evidence="1" key="1">
    <citation type="submission" date="2014-09" db="EMBL/GenBank/DDBJ databases">
        <authorList>
            <person name="Magalhaes I.L.F."/>
            <person name="Oliveira U."/>
            <person name="Santos F.R."/>
            <person name="Vidigal T.H.D.A."/>
            <person name="Brescovit A.D."/>
            <person name="Santos A.J."/>
        </authorList>
    </citation>
    <scope>NUCLEOTIDE SEQUENCE</scope>
    <source>
        <tissue evidence="1">Shoot tissue taken approximately 20 cm above the soil surface</tissue>
    </source>
</reference>
<proteinExistence type="predicted"/>
<dbReference type="AlphaFoldDB" id="A0A0A9H3M3"/>
<name>A0A0A9H3M3_ARUDO</name>